<comment type="caution">
    <text evidence="2">The sequence shown here is derived from an EMBL/GenBank/DDBJ whole genome shotgun (WGS) entry which is preliminary data.</text>
</comment>
<keyword evidence="3" id="KW-1185">Reference proteome</keyword>
<sequence>MTDGTTVTIVLGTRPEIIKLAPVIDACEEREIAYSVVHTGQHYSEELDTVFFDQLELPAPDHNLGVGSGTQSEQTGAMIQEIEAVLLDEQPELVLVQGDTNSVLAGAIAAGKLDCEVGHVEAGLRSFDRTMPEEVNRVLADHAADYRFAPTEQAAGYLREEGIADDAIHVTGNTIVDAVMGYRDLAAAKSDVLDELDLDAGDFCLLTAHRAENVDDRERFSSLLDGVARFASESDLDVVYPVHPRANERLAAFDLTMPDEITPIDSQDFLDFLRLESTATLVLTDSGGVQEETCILGTPCVTLRDNTERPETVDVGANRIVGVDADGIVTGAREALAEQNGWENPFGDGHSAERILNIAGLGSAASVGEVHG</sequence>
<dbReference type="InterPro" id="IPR029767">
    <property type="entry name" value="WecB-like"/>
</dbReference>
<evidence type="ECO:0000259" key="1">
    <source>
        <dbReference type="Pfam" id="PF02350"/>
    </source>
</evidence>
<evidence type="ECO:0000313" key="2">
    <source>
        <dbReference type="EMBL" id="EMA49499.1"/>
    </source>
</evidence>
<gene>
    <name evidence="2" type="ORF">C451_18223</name>
</gene>
<dbReference type="AlphaFoldDB" id="M0MXF5"/>
<organism evidence="2 3">
    <name type="scientific">Halococcus thailandensis JCM 13552</name>
    <dbReference type="NCBI Taxonomy" id="1227457"/>
    <lineage>
        <taxon>Archaea</taxon>
        <taxon>Methanobacteriati</taxon>
        <taxon>Methanobacteriota</taxon>
        <taxon>Stenosarchaea group</taxon>
        <taxon>Halobacteria</taxon>
        <taxon>Halobacteriales</taxon>
        <taxon>Halococcaceae</taxon>
        <taxon>Halococcus</taxon>
    </lineage>
</organism>
<dbReference type="EMBL" id="AOMF01000174">
    <property type="protein sequence ID" value="EMA49499.1"/>
    <property type="molecule type" value="Genomic_DNA"/>
</dbReference>
<dbReference type="Pfam" id="PF02350">
    <property type="entry name" value="Epimerase_2"/>
    <property type="match status" value="1"/>
</dbReference>
<dbReference type="Proteomes" id="UP000011680">
    <property type="component" value="Unassembled WGS sequence"/>
</dbReference>
<proteinExistence type="predicted"/>
<dbReference type="CDD" id="cd03786">
    <property type="entry name" value="GTB_UDP-GlcNAc_2-Epimerase"/>
    <property type="match status" value="1"/>
</dbReference>
<dbReference type="Gene3D" id="3.40.50.2000">
    <property type="entry name" value="Glycogen Phosphorylase B"/>
    <property type="match status" value="2"/>
</dbReference>
<protein>
    <submittedName>
        <fullName evidence="2">UDP-N-acetylglucosamine 2-epimerase</fullName>
    </submittedName>
</protein>
<accession>M0MXF5</accession>
<dbReference type="STRING" id="1227457.C451_18223"/>
<reference evidence="2 3" key="1">
    <citation type="journal article" date="2014" name="PLoS Genet.">
        <title>Phylogenetically driven sequencing of extremely halophilic archaea reveals strategies for static and dynamic osmo-response.</title>
        <authorList>
            <person name="Becker E.A."/>
            <person name="Seitzer P.M."/>
            <person name="Tritt A."/>
            <person name="Larsen D."/>
            <person name="Krusor M."/>
            <person name="Yao A.I."/>
            <person name="Wu D."/>
            <person name="Madern D."/>
            <person name="Eisen J.A."/>
            <person name="Darling A.E."/>
            <person name="Facciotti M.T."/>
        </authorList>
    </citation>
    <scope>NUCLEOTIDE SEQUENCE [LARGE SCALE GENOMIC DNA]</scope>
    <source>
        <strain evidence="2 3">JCM 13552</strain>
    </source>
</reference>
<dbReference type="PANTHER" id="PTHR43174:SF1">
    <property type="entry name" value="UDP-N-ACETYLGLUCOSAMINE 2-EPIMERASE"/>
    <property type="match status" value="1"/>
</dbReference>
<dbReference type="RefSeq" id="WP_007742746.1">
    <property type="nucleotide sequence ID" value="NZ_AOMF01000174.1"/>
</dbReference>
<dbReference type="eggNOG" id="arCOG01392">
    <property type="taxonomic scope" value="Archaea"/>
</dbReference>
<dbReference type="PANTHER" id="PTHR43174">
    <property type="entry name" value="UDP-N-ACETYLGLUCOSAMINE 2-EPIMERASE"/>
    <property type="match status" value="1"/>
</dbReference>
<dbReference type="NCBIfam" id="TIGR00236">
    <property type="entry name" value="wecB"/>
    <property type="match status" value="1"/>
</dbReference>
<dbReference type="PATRIC" id="fig|1227457.3.peg.3560"/>
<name>M0MXF5_9EURY</name>
<dbReference type="SUPFAM" id="SSF53756">
    <property type="entry name" value="UDP-Glycosyltransferase/glycogen phosphorylase"/>
    <property type="match status" value="1"/>
</dbReference>
<evidence type="ECO:0000313" key="3">
    <source>
        <dbReference type="Proteomes" id="UP000011680"/>
    </source>
</evidence>
<dbReference type="OrthoDB" id="7018at2157"/>
<dbReference type="InterPro" id="IPR003331">
    <property type="entry name" value="UDP_GlcNAc_Epimerase_2_dom"/>
</dbReference>
<feature type="domain" description="UDP-N-acetylglucosamine 2-epimerase" evidence="1">
    <location>
        <begin position="27"/>
        <end position="358"/>
    </location>
</feature>